<organism evidence="1 2">
    <name type="scientific">Coemansia linderi</name>
    <dbReference type="NCBI Taxonomy" id="2663919"/>
    <lineage>
        <taxon>Eukaryota</taxon>
        <taxon>Fungi</taxon>
        <taxon>Fungi incertae sedis</taxon>
        <taxon>Zoopagomycota</taxon>
        <taxon>Kickxellomycotina</taxon>
        <taxon>Kickxellomycetes</taxon>
        <taxon>Kickxellales</taxon>
        <taxon>Kickxellaceae</taxon>
        <taxon>Coemansia</taxon>
    </lineage>
</organism>
<dbReference type="EMBL" id="JANBUK010000495">
    <property type="protein sequence ID" value="KAJ2789754.1"/>
    <property type="molecule type" value="Genomic_DNA"/>
</dbReference>
<dbReference type="Proteomes" id="UP001140066">
    <property type="component" value="Unassembled WGS sequence"/>
</dbReference>
<evidence type="ECO:0000313" key="1">
    <source>
        <dbReference type="EMBL" id="KAJ2789754.1"/>
    </source>
</evidence>
<reference evidence="1" key="1">
    <citation type="submission" date="2022-07" db="EMBL/GenBank/DDBJ databases">
        <title>Phylogenomic reconstructions and comparative analyses of Kickxellomycotina fungi.</title>
        <authorList>
            <person name="Reynolds N.K."/>
            <person name="Stajich J.E."/>
            <person name="Barry K."/>
            <person name="Grigoriev I.V."/>
            <person name="Crous P."/>
            <person name="Smith M.E."/>
        </authorList>
    </citation>
    <scope>NUCLEOTIDE SEQUENCE</scope>
    <source>
        <strain evidence="1">BCRC 34191</strain>
    </source>
</reference>
<accession>A0ACC1KHE5</accession>
<protein>
    <submittedName>
        <fullName evidence="1">Uncharacterized protein</fullName>
    </submittedName>
</protein>
<sequence>MQIGGAAFNGPIDCLARTVRNEGIRGLYKGMASPLAGCAAVNSLLFWAYSYGKFVQTGSLDATPTLGQIAVAGAGAGIVNSILASPVELIKVRLQVQNSSSIAVGATLYRGPVHMARYLARQFGIRGIMWGLWATVAREIPAYAAFYTGFEFTKRRLAQILAGGDSSKLGAIPLMCSGSVGGVCYWTACYPLDVIKSRVQNATAPPRGAGYIASAAKDIMREQGIKGFFRGYTPSVVRSIPAAAVTFATYELVMRALNDSK</sequence>
<gene>
    <name evidence="1" type="ORF">GGI18_002215</name>
</gene>
<proteinExistence type="predicted"/>
<keyword evidence="2" id="KW-1185">Reference proteome</keyword>
<evidence type="ECO:0000313" key="2">
    <source>
        <dbReference type="Proteomes" id="UP001140066"/>
    </source>
</evidence>
<comment type="caution">
    <text evidence="1">The sequence shown here is derived from an EMBL/GenBank/DDBJ whole genome shotgun (WGS) entry which is preliminary data.</text>
</comment>
<name>A0ACC1KHE5_9FUNG</name>